<evidence type="ECO:0000256" key="1">
    <source>
        <dbReference type="SAM" id="MobiDB-lite"/>
    </source>
</evidence>
<protein>
    <submittedName>
        <fullName evidence="2">DUF1764-domain-containing protein</fullName>
    </submittedName>
</protein>
<reference evidence="2 3" key="1">
    <citation type="journal article" date="2019" name="Nat. Ecol. Evol.">
        <title>Megaphylogeny resolves global patterns of mushroom evolution.</title>
        <authorList>
            <person name="Varga T."/>
            <person name="Krizsan K."/>
            <person name="Foldi C."/>
            <person name="Dima B."/>
            <person name="Sanchez-Garcia M."/>
            <person name="Sanchez-Ramirez S."/>
            <person name="Szollosi G.J."/>
            <person name="Szarkandi J.G."/>
            <person name="Papp V."/>
            <person name="Albert L."/>
            <person name="Andreopoulos W."/>
            <person name="Angelini C."/>
            <person name="Antonin V."/>
            <person name="Barry K.W."/>
            <person name="Bougher N.L."/>
            <person name="Buchanan P."/>
            <person name="Buyck B."/>
            <person name="Bense V."/>
            <person name="Catcheside P."/>
            <person name="Chovatia M."/>
            <person name="Cooper J."/>
            <person name="Damon W."/>
            <person name="Desjardin D."/>
            <person name="Finy P."/>
            <person name="Geml J."/>
            <person name="Haridas S."/>
            <person name="Hughes K."/>
            <person name="Justo A."/>
            <person name="Karasinski D."/>
            <person name="Kautmanova I."/>
            <person name="Kiss B."/>
            <person name="Kocsube S."/>
            <person name="Kotiranta H."/>
            <person name="LaButti K.M."/>
            <person name="Lechner B.E."/>
            <person name="Liimatainen K."/>
            <person name="Lipzen A."/>
            <person name="Lukacs Z."/>
            <person name="Mihaltcheva S."/>
            <person name="Morgado L.N."/>
            <person name="Niskanen T."/>
            <person name="Noordeloos M.E."/>
            <person name="Ohm R.A."/>
            <person name="Ortiz-Santana B."/>
            <person name="Ovrebo C."/>
            <person name="Racz N."/>
            <person name="Riley R."/>
            <person name="Savchenko A."/>
            <person name="Shiryaev A."/>
            <person name="Soop K."/>
            <person name="Spirin V."/>
            <person name="Szebenyi C."/>
            <person name="Tomsovsky M."/>
            <person name="Tulloss R.E."/>
            <person name="Uehling J."/>
            <person name="Grigoriev I.V."/>
            <person name="Vagvolgyi C."/>
            <person name="Papp T."/>
            <person name="Martin F.M."/>
            <person name="Miettinen O."/>
            <person name="Hibbett D.S."/>
            <person name="Nagy L.G."/>
        </authorList>
    </citation>
    <scope>NUCLEOTIDE SEQUENCE [LARGE SCALE GENOMIC DNA]</scope>
    <source>
        <strain evidence="2 3">CBS 962.96</strain>
    </source>
</reference>
<feature type="compositionally biased region" description="Low complexity" evidence="1">
    <location>
        <begin position="9"/>
        <end position="19"/>
    </location>
</feature>
<dbReference type="InterPro" id="IPR013885">
    <property type="entry name" value="DUF1764_euk"/>
</dbReference>
<dbReference type="Proteomes" id="UP000297245">
    <property type="component" value="Unassembled WGS sequence"/>
</dbReference>
<accession>A0A4S8LR82</accession>
<dbReference type="PANTHER" id="PTHR34066">
    <property type="entry name" value="GROWTH FACTOR 2"/>
    <property type="match status" value="1"/>
</dbReference>
<sequence>MSEIDDIFASKAKAKAPPSMSISGPKKDLPISSSKKEKKRKRTISNSAPLPSQKPTENKPVETVVDTSSQPAPAAKRLKAVKKPDTSKQKPVGKTAKEDEEKFKDSRGTGPRRKTEEGWSIYKVDELGIDEESGGSPLCPFDCNCCF</sequence>
<feature type="compositionally biased region" description="Polar residues" evidence="1">
    <location>
        <begin position="44"/>
        <end position="55"/>
    </location>
</feature>
<dbReference type="Pfam" id="PF08576">
    <property type="entry name" value="DUF1764"/>
    <property type="match status" value="1"/>
</dbReference>
<dbReference type="PANTHER" id="PTHR34066:SF1">
    <property type="entry name" value="DUF1764 FAMILY PROTEIN"/>
    <property type="match status" value="1"/>
</dbReference>
<keyword evidence="3" id="KW-1185">Reference proteome</keyword>
<dbReference type="AlphaFoldDB" id="A0A4S8LR82"/>
<feature type="compositionally biased region" description="Basic and acidic residues" evidence="1">
    <location>
        <begin position="95"/>
        <end position="117"/>
    </location>
</feature>
<gene>
    <name evidence="2" type="ORF">K435DRAFT_224990</name>
</gene>
<feature type="region of interest" description="Disordered" evidence="1">
    <location>
        <begin position="1"/>
        <end position="117"/>
    </location>
</feature>
<evidence type="ECO:0000313" key="2">
    <source>
        <dbReference type="EMBL" id="THU91761.1"/>
    </source>
</evidence>
<name>A0A4S8LR82_DENBC</name>
<proteinExistence type="predicted"/>
<organism evidence="2 3">
    <name type="scientific">Dendrothele bispora (strain CBS 962.96)</name>
    <dbReference type="NCBI Taxonomy" id="1314807"/>
    <lineage>
        <taxon>Eukaryota</taxon>
        <taxon>Fungi</taxon>
        <taxon>Dikarya</taxon>
        <taxon>Basidiomycota</taxon>
        <taxon>Agaricomycotina</taxon>
        <taxon>Agaricomycetes</taxon>
        <taxon>Agaricomycetidae</taxon>
        <taxon>Agaricales</taxon>
        <taxon>Agaricales incertae sedis</taxon>
        <taxon>Dendrothele</taxon>
    </lineage>
</organism>
<dbReference type="OrthoDB" id="20835at2759"/>
<dbReference type="EMBL" id="ML179298">
    <property type="protein sequence ID" value="THU91761.1"/>
    <property type="molecule type" value="Genomic_DNA"/>
</dbReference>
<evidence type="ECO:0000313" key="3">
    <source>
        <dbReference type="Proteomes" id="UP000297245"/>
    </source>
</evidence>